<dbReference type="InterPro" id="IPR040560">
    <property type="entry name" value="SYCP2_SLD"/>
</dbReference>
<evidence type="ECO:0000313" key="9">
    <source>
        <dbReference type="EMBL" id="OCT60235.1"/>
    </source>
</evidence>
<feature type="compositionally biased region" description="Polar residues" evidence="6">
    <location>
        <begin position="697"/>
        <end position="716"/>
    </location>
</feature>
<evidence type="ECO:0000256" key="5">
    <source>
        <dbReference type="ARBA" id="ARBA00023242"/>
    </source>
</evidence>
<feature type="domain" description="Synaptonemal complex protein 2 armadillo-repeat-like" evidence="7">
    <location>
        <begin position="8"/>
        <end position="177"/>
    </location>
</feature>
<proteinExistence type="inferred from homology"/>
<dbReference type="Pfam" id="PF18581">
    <property type="entry name" value="SYCP2_ARLD"/>
    <property type="match status" value="1"/>
</dbReference>
<evidence type="ECO:0000259" key="8">
    <source>
        <dbReference type="Pfam" id="PF18584"/>
    </source>
</evidence>
<keyword evidence="5" id="KW-0539">Nucleus</keyword>
<evidence type="ECO:0000259" key="7">
    <source>
        <dbReference type="Pfam" id="PF18581"/>
    </source>
</evidence>
<evidence type="ECO:0000256" key="4">
    <source>
        <dbReference type="ARBA" id="ARBA00022454"/>
    </source>
</evidence>
<feature type="region of interest" description="Disordered" evidence="6">
    <location>
        <begin position="697"/>
        <end position="724"/>
    </location>
</feature>
<feature type="compositionally biased region" description="Basic residues" evidence="6">
    <location>
        <begin position="901"/>
        <end position="914"/>
    </location>
</feature>
<dbReference type="PANTHER" id="PTHR15607">
    <property type="entry name" value="SYNAPTONEMAL COMPLEX PROTEIN-RELATED"/>
    <property type="match status" value="1"/>
</dbReference>
<name>A0A974BSZ8_XENLA</name>
<dbReference type="InterPro" id="IPR024835">
    <property type="entry name" value="SYCP2-like"/>
</dbReference>
<protein>
    <recommendedName>
        <fullName evidence="11">Synaptonemal complex protein 2</fullName>
    </recommendedName>
</protein>
<feature type="region of interest" description="Disordered" evidence="6">
    <location>
        <begin position="849"/>
        <end position="1027"/>
    </location>
</feature>
<comment type="similarity">
    <text evidence="3">Belongs to the SYCP2 family.</text>
</comment>
<keyword evidence="4" id="KW-0158">Chromosome</keyword>
<feature type="compositionally biased region" description="Polar residues" evidence="6">
    <location>
        <begin position="962"/>
        <end position="974"/>
    </location>
</feature>
<feature type="region of interest" description="Disordered" evidence="6">
    <location>
        <begin position="763"/>
        <end position="802"/>
    </location>
</feature>
<evidence type="ECO:0000256" key="1">
    <source>
        <dbReference type="ARBA" id="ARBA00004123"/>
    </source>
</evidence>
<organism evidence="9 10">
    <name type="scientific">Xenopus laevis</name>
    <name type="common">African clawed frog</name>
    <dbReference type="NCBI Taxonomy" id="8355"/>
    <lineage>
        <taxon>Eukaryota</taxon>
        <taxon>Metazoa</taxon>
        <taxon>Chordata</taxon>
        <taxon>Craniata</taxon>
        <taxon>Vertebrata</taxon>
        <taxon>Euteleostomi</taxon>
        <taxon>Amphibia</taxon>
        <taxon>Batrachia</taxon>
        <taxon>Anura</taxon>
        <taxon>Pipoidea</taxon>
        <taxon>Pipidae</taxon>
        <taxon>Xenopodinae</taxon>
        <taxon>Xenopus</taxon>
        <taxon>Xenopus</taxon>
    </lineage>
</organism>
<dbReference type="GO" id="GO:0000800">
    <property type="term" value="C:lateral element"/>
    <property type="evidence" value="ECO:0007669"/>
    <property type="project" value="TreeGrafter"/>
</dbReference>
<dbReference type="InterPro" id="IPR041322">
    <property type="entry name" value="SYCP2_ARLD"/>
</dbReference>
<feature type="domain" description="Synaptonemal complex protein 2 Spt16M-like" evidence="8">
    <location>
        <begin position="272"/>
        <end position="384"/>
    </location>
</feature>
<comment type="subcellular location">
    <subcellularLocation>
        <location evidence="2">Chromosome</location>
    </subcellularLocation>
    <subcellularLocation>
        <location evidence="1">Nucleus</location>
    </subcellularLocation>
</comment>
<feature type="compositionally biased region" description="Polar residues" evidence="6">
    <location>
        <begin position="929"/>
        <end position="948"/>
    </location>
</feature>
<dbReference type="GO" id="GO:0000779">
    <property type="term" value="C:condensed chromosome, centromeric region"/>
    <property type="evidence" value="ECO:0007669"/>
    <property type="project" value="TreeGrafter"/>
</dbReference>
<feature type="region of interest" description="Disordered" evidence="6">
    <location>
        <begin position="645"/>
        <end position="671"/>
    </location>
</feature>
<evidence type="ECO:0000256" key="2">
    <source>
        <dbReference type="ARBA" id="ARBA00004286"/>
    </source>
</evidence>
<sequence length="1380" mass="156143">MPPTHESQLEVNIDHALRTRGPDLRPLKAFLLSESCAGASQKCSKFLLGKLDKLICRELDNREVKEASLVLNVIHKFASCMTLNNEEWLTASVKQGLVEKINLFAYGEKQKNETMINFAEDFFDVVMLIHDHSSEGKMQILEHFLVRVCSLISNTAINIFIKQEAARKLNLMLDTMPVGARNTILVTEEITSAMTSMARRILDIGDYDLQVAITEALCRMASATQRGELATLWFPMEFVSEAFKGIKDSEFETDCRKFLNLINGILGNKQSVVTMPCLSAYLNNHKLQIPCDEKLEEFWIDFNTGTQSISFYVSTDTAEDHQWDTVCMTDSDVIVYSIEEVDNNKLLTVDLKAPIAIGQYEGKQIRIYFSSPLDILDATRRVFAAHKDKGFIKKQTVSEAETTVRIIFEDSGSQVLLSESQGSISSIKPVTETDVRDIAGKNQPSSATQSLHQTTCSNEHDFNTSKASGFTNFATPLKSKVSEVSMVVPASTELKTNKAANNACRKLRIKPPLEMVRSTERNTLPLYETRGGSPCSNRTHKLPKHRSSAENTDAAYTSEDINKLLKDESNEIVPDTQFCATKDPPLNKKQENWRGLRDRVSISSGYIANQEKISSLHVKQQLVSVGEQSLKQTGKQNKTEMQHVQAHTDKNKKKGLASVSKLPPSKGLTRAKCRNDTEKDFVSKPDTNLKMESTRANEISATQAKETSAKKCNQPSGRKGMIYQRSSESGIVKCCDKRMKEKPKEMTDTANLFIKNIRRKYTGETEENKREETVFERKNSNKHSLHTNKDQNRTRGFNLNSTKDFQTKTKELWNDVYNFQISAIDNPTINLGISSATLSEKMSNKALASCLKSSKDKQKGMANTEKKAKDHRKHLFSDSDTERGADETKTDVSWLQEPQSKKKHNISYKRQKAQKKQDQAMPNKMMPITKNSSSEPNIGKKSYNTSEGNKSDKLKRPRRATIKSTNYKDLSNSESETEVPVPSLKREEPVTKEYDSDPQLSPVHQTFVRRSSPSLSVSSSLKATPEKSKDIKGTTFCTTEIKYMHHQWTESSNKSGTRTRKCDSSTSGKGTTSSIYSLVSKPTPSHFTLDQSLVNTNIEISATEDSRQPGPGTRILSTEVHSTSTKVSVKSLKRNHNDFSIHDDINPECDEHENTGFRGKHKKRKLLPRKLFQSPDKGISTCRGSETLSTLSGNEASNTGLDNWEESGAEVGLICQQISREFTRKVQNRSRKMDSFTKQSLKSVQHHVTSLGVQVRDFRIKGLDQFQQTIIEEIEKFEKDSQALKNMEKDFTAFWKNQMQALSVYHQNEQKRIHQLRSLFENNTFQNVEYEEDIFNSEMHLMKDDMKQFQERLLKEMQEEELHSVRRGLQSLFMAGARNL</sequence>
<feature type="compositionally biased region" description="Basic and acidic residues" evidence="6">
    <location>
        <begin position="875"/>
        <end position="890"/>
    </location>
</feature>
<feature type="region of interest" description="Disordered" evidence="6">
    <location>
        <begin position="526"/>
        <end position="553"/>
    </location>
</feature>
<evidence type="ECO:0008006" key="11">
    <source>
        <dbReference type="Google" id="ProtNLM"/>
    </source>
</evidence>
<evidence type="ECO:0000313" key="10">
    <source>
        <dbReference type="Proteomes" id="UP000694892"/>
    </source>
</evidence>
<feature type="region of interest" description="Disordered" evidence="6">
    <location>
        <begin position="1049"/>
        <end position="1077"/>
    </location>
</feature>
<feature type="compositionally biased region" description="Basic and acidic residues" evidence="6">
    <location>
        <begin position="984"/>
        <end position="995"/>
    </location>
</feature>
<dbReference type="GO" id="GO:0007140">
    <property type="term" value="P:male meiotic nuclear division"/>
    <property type="evidence" value="ECO:0007669"/>
    <property type="project" value="TreeGrafter"/>
</dbReference>
<evidence type="ECO:0000256" key="3">
    <source>
        <dbReference type="ARBA" id="ARBA00007960"/>
    </source>
</evidence>
<gene>
    <name evidence="9" type="ORF">XELAEV_18046253mg</name>
</gene>
<dbReference type="OMA" id="QWETVII"/>
<feature type="compositionally biased region" description="Basic and acidic residues" evidence="6">
    <location>
        <begin position="853"/>
        <end position="868"/>
    </location>
</feature>
<dbReference type="Proteomes" id="UP000694892">
    <property type="component" value="Chromosome 9_10S"/>
</dbReference>
<feature type="compositionally biased region" description="Low complexity" evidence="6">
    <location>
        <begin position="1008"/>
        <end position="1021"/>
    </location>
</feature>
<dbReference type="Pfam" id="PF18584">
    <property type="entry name" value="SYCP2_SLD"/>
    <property type="match status" value="1"/>
</dbReference>
<evidence type="ECO:0000256" key="6">
    <source>
        <dbReference type="SAM" id="MobiDB-lite"/>
    </source>
</evidence>
<feature type="compositionally biased region" description="Basic and acidic residues" evidence="6">
    <location>
        <begin position="763"/>
        <end position="779"/>
    </location>
</feature>
<dbReference type="PANTHER" id="PTHR15607:SF12">
    <property type="entry name" value="SYNAPTONEMAL COMPLEX PROTEIN 2"/>
    <property type="match status" value="1"/>
</dbReference>
<feature type="compositionally biased region" description="Low complexity" evidence="6">
    <location>
        <begin position="1064"/>
        <end position="1074"/>
    </location>
</feature>
<dbReference type="GO" id="GO:0007143">
    <property type="term" value="P:female meiotic nuclear division"/>
    <property type="evidence" value="ECO:0007669"/>
    <property type="project" value="TreeGrafter"/>
</dbReference>
<dbReference type="EMBL" id="CM004483">
    <property type="protein sequence ID" value="OCT60235.1"/>
    <property type="molecule type" value="Genomic_DNA"/>
</dbReference>
<accession>A0A974BSZ8</accession>
<reference evidence="10" key="1">
    <citation type="journal article" date="2016" name="Nature">
        <title>Genome evolution in the allotetraploid frog Xenopus laevis.</title>
        <authorList>
            <person name="Session A.M."/>
            <person name="Uno Y."/>
            <person name="Kwon T."/>
            <person name="Chapman J.A."/>
            <person name="Toyoda A."/>
            <person name="Takahashi S."/>
            <person name="Fukui A."/>
            <person name="Hikosaka A."/>
            <person name="Suzuki A."/>
            <person name="Kondo M."/>
            <person name="van Heeringen S.J."/>
            <person name="Quigley I."/>
            <person name="Heinz S."/>
            <person name="Ogino H."/>
            <person name="Ochi H."/>
            <person name="Hellsten U."/>
            <person name="Lyons J.B."/>
            <person name="Simakov O."/>
            <person name="Putnam N."/>
            <person name="Stites J."/>
            <person name="Kuroki Y."/>
            <person name="Tanaka T."/>
            <person name="Michiue T."/>
            <person name="Watanabe M."/>
            <person name="Bogdanovic O."/>
            <person name="Lister R."/>
            <person name="Georgiou G."/>
            <person name="Paranjpe S.S."/>
            <person name="van Kruijsbergen I."/>
            <person name="Shu S."/>
            <person name="Carlson J."/>
            <person name="Kinoshita T."/>
            <person name="Ohta Y."/>
            <person name="Mawaribuchi S."/>
            <person name="Jenkins J."/>
            <person name="Grimwood J."/>
            <person name="Schmutz J."/>
            <person name="Mitros T."/>
            <person name="Mozaffari S.V."/>
            <person name="Suzuki Y."/>
            <person name="Haramoto Y."/>
            <person name="Yamamoto T.S."/>
            <person name="Takagi C."/>
            <person name="Heald R."/>
            <person name="Miller K."/>
            <person name="Haudenschild C."/>
            <person name="Kitzman J."/>
            <person name="Nakayama T."/>
            <person name="Izutsu Y."/>
            <person name="Robert J."/>
            <person name="Fortriede J."/>
            <person name="Burns K."/>
            <person name="Lotay V."/>
            <person name="Karimi K."/>
            <person name="Yasuoka Y."/>
            <person name="Dichmann D.S."/>
            <person name="Flajnik M.F."/>
            <person name="Houston D.W."/>
            <person name="Shendure J."/>
            <person name="DuPasquier L."/>
            <person name="Vize P.D."/>
            <person name="Zorn A.M."/>
            <person name="Ito M."/>
            <person name="Marcotte E.M."/>
            <person name="Wallingford J.B."/>
            <person name="Ito Y."/>
            <person name="Asashima M."/>
            <person name="Ueno N."/>
            <person name="Matsuda Y."/>
            <person name="Veenstra G.J."/>
            <person name="Fujiyama A."/>
            <person name="Harland R.M."/>
            <person name="Taira M."/>
            <person name="Rokhsar D.S."/>
        </authorList>
    </citation>
    <scope>NUCLEOTIDE SEQUENCE [LARGE SCALE GENOMIC DNA]</scope>
    <source>
        <strain evidence="10">J</strain>
    </source>
</reference>
<feature type="region of interest" description="Disordered" evidence="6">
    <location>
        <begin position="1101"/>
        <end position="1122"/>
    </location>
</feature>